<feature type="domain" description="HTH arsR-type" evidence="1">
    <location>
        <begin position="1"/>
        <end position="95"/>
    </location>
</feature>
<dbReference type="PANTHER" id="PTHR39168:SF1">
    <property type="entry name" value="TRANSCRIPTIONAL REGULATORY PROTEIN"/>
    <property type="match status" value="1"/>
</dbReference>
<dbReference type="GO" id="GO:0046686">
    <property type="term" value="P:response to cadmium ion"/>
    <property type="evidence" value="ECO:0007669"/>
    <property type="project" value="TreeGrafter"/>
</dbReference>
<dbReference type="InterPro" id="IPR011991">
    <property type="entry name" value="ArsR-like_HTH"/>
</dbReference>
<evidence type="ECO:0000259" key="1">
    <source>
        <dbReference type="PROSITE" id="PS50987"/>
    </source>
</evidence>
<dbReference type="InterPro" id="IPR052543">
    <property type="entry name" value="HTH_Metal-responsive_Reg"/>
</dbReference>
<sequence>MPVTAESISAFAGVLADRSRTAMCLALLDGRAWTAGELARTAEVARSTASEHISALLAAGVVTDERQGRHRYVRLAGPEVAEVIETLGSVVGVPVRPTSLRTARATGRLAAARTCYDHLAGAWGVAVFEGLTRAGLLRTVDGVVLTPAGRAWFAEVCAEPEVSAPGRRPAVRACLDWTERRSHLGGAAGAALLRRGLEDGWFLRDAAVPRALTITPHGRRTLADLLGVAV</sequence>
<dbReference type="InterPro" id="IPR001845">
    <property type="entry name" value="HTH_ArsR_DNA-bd_dom"/>
</dbReference>
<gene>
    <name evidence="2" type="ORF">SAMN06272739_1509</name>
</gene>
<organism evidence="2 3">
    <name type="scientific">Blastococcus haudaquaticus</name>
    <dbReference type="NCBI Taxonomy" id="1938745"/>
    <lineage>
        <taxon>Bacteria</taxon>
        <taxon>Bacillati</taxon>
        <taxon>Actinomycetota</taxon>
        <taxon>Actinomycetes</taxon>
        <taxon>Geodermatophilales</taxon>
        <taxon>Geodermatophilaceae</taxon>
        <taxon>Blastococcus</taxon>
    </lineage>
</organism>
<keyword evidence="3" id="KW-1185">Reference proteome</keyword>
<dbReference type="GO" id="GO:0097063">
    <property type="term" value="F:cadmium ion sensor activity"/>
    <property type="evidence" value="ECO:0007669"/>
    <property type="project" value="TreeGrafter"/>
</dbReference>
<proteinExistence type="predicted"/>
<dbReference type="Proteomes" id="UP000219482">
    <property type="component" value="Unassembled WGS sequence"/>
</dbReference>
<dbReference type="AlphaFoldDB" id="A0A286GPM4"/>
<dbReference type="PROSITE" id="PS50987">
    <property type="entry name" value="HTH_ARSR_2"/>
    <property type="match status" value="1"/>
</dbReference>
<dbReference type="RefSeq" id="WP_235003247.1">
    <property type="nucleotide sequence ID" value="NZ_OCNK01000002.1"/>
</dbReference>
<dbReference type="PRINTS" id="PR00778">
    <property type="entry name" value="HTHARSR"/>
</dbReference>
<evidence type="ECO:0000313" key="2">
    <source>
        <dbReference type="EMBL" id="SOD97495.1"/>
    </source>
</evidence>
<evidence type="ECO:0000313" key="3">
    <source>
        <dbReference type="Proteomes" id="UP000219482"/>
    </source>
</evidence>
<dbReference type="EMBL" id="OCNK01000002">
    <property type="protein sequence ID" value="SOD97495.1"/>
    <property type="molecule type" value="Genomic_DNA"/>
</dbReference>
<accession>A0A286GPM4</accession>
<protein>
    <submittedName>
        <fullName evidence="2">Transcriptional regulator, ArsR family</fullName>
    </submittedName>
</protein>
<dbReference type="GO" id="GO:0003700">
    <property type="term" value="F:DNA-binding transcription factor activity"/>
    <property type="evidence" value="ECO:0007669"/>
    <property type="project" value="InterPro"/>
</dbReference>
<dbReference type="GO" id="GO:0032791">
    <property type="term" value="F:lead ion binding"/>
    <property type="evidence" value="ECO:0007669"/>
    <property type="project" value="TreeGrafter"/>
</dbReference>
<dbReference type="Gene3D" id="1.10.10.10">
    <property type="entry name" value="Winged helix-like DNA-binding domain superfamily/Winged helix DNA-binding domain"/>
    <property type="match status" value="1"/>
</dbReference>
<dbReference type="Pfam" id="PF12840">
    <property type="entry name" value="HTH_20"/>
    <property type="match status" value="1"/>
</dbReference>
<reference evidence="3" key="1">
    <citation type="submission" date="2017-09" db="EMBL/GenBank/DDBJ databases">
        <authorList>
            <person name="Varghese N."/>
            <person name="Submissions S."/>
        </authorList>
    </citation>
    <scope>NUCLEOTIDE SEQUENCE [LARGE SCALE GENOMIC DNA]</scope>
    <source>
        <strain evidence="3">DSM 44270</strain>
    </source>
</reference>
<dbReference type="SUPFAM" id="SSF46785">
    <property type="entry name" value="Winged helix' DNA-binding domain"/>
    <property type="match status" value="1"/>
</dbReference>
<dbReference type="CDD" id="cd00090">
    <property type="entry name" value="HTH_ARSR"/>
    <property type="match status" value="1"/>
</dbReference>
<dbReference type="SMART" id="SM00418">
    <property type="entry name" value="HTH_ARSR"/>
    <property type="match status" value="1"/>
</dbReference>
<dbReference type="InterPro" id="IPR036390">
    <property type="entry name" value="WH_DNA-bd_sf"/>
</dbReference>
<dbReference type="PANTHER" id="PTHR39168">
    <property type="entry name" value="TRANSCRIPTIONAL REGULATOR-RELATED"/>
    <property type="match status" value="1"/>
</dbReference>
<dbReference type="GO" id="GO:0003677">
    <property type="term" value="F:DNA binding"/>
    <property type="evidence" value="ECO:0007669"/>
    <property type="project" value="TreeGrafter"/>
</dbReference>
<name>A0A286GPM4_9ACTN</name>
<dbReference type="GO" id="GO:0010288">
    <property type="term" value="P:response to lead ion"/>
    <property type="evidence" value="ECO:0007669"/>
    <property type="project" value="TreeGrafter"/>
</dbReference>
<dbReference type="InterPro" id="IPR036388">
    <property type="entry name" value="WH-like_DNA-bd_sf"/>
</dbReference>